<feature type="compositionally biased region" description="Polar residues" evidence="1">
    <location>
        <begin position="235"/>
        <end position="274"/>
    </location>
</feature>
<gene>
    <name evidence="2" type="ORF">ANN_21055</name>
</gene>
<reference evidence="2 3" key="1">
    <citation type="journal article" date="2022" name="Allergy">
        <title>Genome assembly and annotation of Periplaneta americana reveal a comprehensive cockroach allergen profile.</title>
        <authorList>
            <person name="Wang L."/>
            <person name="Xiong Q."/>
            <person name="Saelim N."/>
            <person name="Wang L."/>
            <person name="Nong W."/>
            <person name="Wan A.T."/>
            <person name="Shi M."/>
            <person name="Liu X."/>
            <person name="Cao Q."/>
            <person name="Hui J.H.L."/>
            <person name="Sookrung N."/>
            <person name="Leung T.F."/>
            <person name="Tungtrongchitr A."/>
            <person name="Tsui S.K.W."/>
        </authorList>
    </citation>
    <scope>NUCLEOTIDE SEQUENCE [LARGE SCALE GENOMIC DNA]</scope>
    <source>
        <strain evidence="2">PWHHKU_190912</strain>
    </source>
</reference>
<evidence type="ECO:0000313" key="3">
    <source>
        <dbReference type="Proteomes" id="UP001148838"/>
    </source>
</evidence>
<comment type="caution">
    <text evidence="2">The sequence shown here is derived from an EMBL/GenBank/DDBJ whole genome shotgun (WGS) entry which is preliminary data.</text>
</comment>
<evidence type="ECO:0000313" key="2">
    <source>
        <dbReference type="EMBL" id="KAJ4432436.1"/>
    </source>
</evidence>
<feature type="compositionally biased region" description="Polar residues" evidence="1">
    <location>
        <begin position="201"/>
        <end position="228"/>
    </location>
</feature>
<protein>
    <submittedName>
        <fullName evidence="2">Uncharacterized protein</fullName>
    </submittedName>
</protein>
<dbReference type="EMBL" id="JAJSOF020000029">
    <property type="protein sequence ID" value="KAJ4432436.1"/>
    <property type="molecule type" value="Genomic_DNA"/>
</dbReference>
<evidence type="ECO:0000256" key="1">
    <source>
        <dbReference type="SAM" id="MobiDB-lite"/>
    </source>
</evidence>
<feature type="compositionally biased region" description="Polar residues" evidence="1">
    <location>
        <begin position="178"/>
        <end position="194"/>
    </location>
</feature>
<keyword evidence="3" id="KW-1185">Reference proteome</keyword>
<accession>A0ABQ8SF65</accession>
<name>A0ABQ8SF65_PERAM</name>
<organism evidence="2 3">
    <name type="scientific">Periplaneta americana</name>
    <name type="common">American cockroach</name>
    <name type="synonym">Blatta americana</name>
    <dbReference type="NCBI Taxonomy" id="6978"/>
    <lineage>
        <taxon>Eukaryota</taxon>
        <taxon>Metazoa</taxon>
        <taxon>Ecdysozoa</taxon>
        <taxon>Arthropoda</taxon>
        <taxon>Hexapoda</taxon>
        <taxon>Insecta</taxon>
        <taxon>Pterygota</taxon>
        <taxon>Neoptera</taxon>
        <taxon>Polyneoptera</taxon>
        <taxon>Dictyoptera</taxon>
        <taxon>Blattodea</taxon>
        <taxon>Blattoidea</taxon>
        <taxon>Blattidae</taxon>
        <taxon>Blattinae</taxon>
        <taxon>Periplaneta</taxon>
    </lineage>
</organism>
<feature type="region of interest" description="Disordered" evidence="1">
    <location>
        <begin position="178"/>
        <end position="284"/>
    </location>
</feature>
<sequence>MMGYVRTAMNLRVPYKPITYNLSYNELNLYSNFHRNPFSHYSVKSIEECVPDLHHDYYTTDKYDYEKCEIGVAVAATNISRIQRQRNSHVSPHRRQIFAALTETKFRNTIKKFAAAAKKTAQAANLNFNAADSKPSGDTFASVWAHSYTAMYTEALATLRSETFATGANISRKCNVAPSTAASGTSDVAPSSSGKGKCNVAPSTAASGTSDVAPSSSGTTDVALSSSGKGKYNVVPSTAASGTSDVAPSTSGKGNNAPDTSRKSNFTPFTSEKSNVVLEVAEEN</sequence>
<dbReference type="Proteomes" id="UP001148838">
    <property type="component" value="Unassembled WGS sequence"/>
</dbReference>
<proteinExistence type="predicted"/>